<keyword evidence="8" id="KW-0418">Kinase</keyword>
<comment type="catalytic activity">
    <reaction evidence="1">
        <text>ATP + protein L-histidine = ADP + protein N-phospho-L-histidine.</text>
        <dbReference type="EC" id="2.7.13.3"/>
    </reaction>
</comment>
<name>A0A6H1TZX2_9CYAN</name>
<dbReference type="PANTHER" id="PTHR43711">
    <property type="entry name" value="TWO-COMPONENT HISTIDINE KINASE"/>
    <property type="match status" value="1"/>
</dbReference>
<evidence type="ECO:0000256" key="13">
    <source>
        <dbReference type="ARBA" id="ARBA00074306"/>
    </source>
</evidence>
<dbReference type="GO" id="GO:0000155">
    <property type="term" value="F:phosphorelay sensor kinase activity"/>
    <property type="evidence" value="ECO:0007669"/>
    <property type="project" value="InterPro"/>
</dbReference>
<dbReference type="EC" id="2.7.13.3" evidence="4"/>
<comment type="similarity">
    <text evidence="3">In the N-terminal section; belongs to the phytochrome family.</text>
</comment>
<evidence type="ECO:0000259" key="15">
    <source>
        <dbReference type="PROSITE" id="PS50109"/>
    </source>
</evidence>
<dbReference type="FunFam" id="3.30.565.10:FF:000010">
    <property type="entry name" value="Sensor histidine kinase RcsC"/>
    <property type="match status" value="1"/>
</dbReference>
<evidence type="ECO:0000256" key="2">
    <source>
        <dbReference type="ARBA" id="ARBA00004370"/>
    </source>
</evidence>
<proteinExistence type="inferred from homology"/>
<evidence type="ECO:0000256" key="3">
    <source>
        <dbReference type="ARBA" id="ARBA00006402"/>
    </source>
</evidence>
<dbReference type="AlphaFoldDB" id="A0A6H1TZX2"/>
<evidence type="ECO:0000256" key="7">
    <source>
        <dbReference type="ARBA" id="ARBA00022741"/>
    </source>
</evidence>
<dbReference type="SUPFAM" id="SSF55874">
    <property type="entry name" value="ATPase domain of HSP90 chaperone/DNA topoisomerase II/histidine kinase"/>
    <property type="match status" value="1"/>
</dbReference>
<comment type="subcellular location">
    <subcellularLocation>
        <location evidence="2">Membrane</location>
    </subcellularLocation>
</comment>
<evidence type="ECO:0000256" key="5">
    <source>
        <dbReference type="ARBA" id="ARBA00022553"/>
    </source>
</evidence>
<dbReference type="InterPro" id="IPR050736">
    <property type="entry name" value="Sensor_HK_Regulatory"/>
</dbReference>
<dbReference type="GO" id="GO:0016020">
    <property type="term" value="C:membrane"/>
    <property type="evidence" value="ECO:0007669"/>
    <property type="project" value="UniProtKB-SubCell"/>
</dbReference>
<evidence type="ECO:0000256" key="1">
    <source>
        <dbReference type="ARBA" id="ARBA00000085"/>
    </source>
</evidence>
<dbReference type="Gene3D" id="3.30.565.10">
    <property type="entry name" value="Histidine kinase-like ATPase, C-terminal domain"/>
    <property type="match status" value="1"/>
</dbReference>
<dbReference type="Gene3D" id="1.10.287.130">
    <property type="match status" value="1"/>
</dbReference>
<dbReference type="PANTHER" id="PTHR43711:SF26">
    <property type="entry name" value="SENSOR HISTIDINE KINASE RCSC"/>
    <property type="match status" value="1"/>
</dbReference>
<keyword evidence="5" id="KW-0597">Phosphoprotein</keyword>
<keyword evidence="7" id="KW-0547">Nucleotide-binding</keyword>
<keyword evidence="10" id="KW-0902">Two-component regulatory system</keyword>
<evidence type="ECO:0000256" key="6">
    <source>
        <dbReference type="ARBA" id="ARBA00022679"/>
    </source>
</evidence>
<dbReference type="InterPro" id="IPR036097">
    <property type="entry name" value="HisK_dim/P_sf"/>
</dbReference>
<dbReference type="EMBL" id="CP051167">
    <property type="protein sequence ID" value="QIZ72131.1"/>
    <property type="molecule type" value="Genomic_DNA"/>
</dbReference>
<dbReference type="Proteomes" id="UP000500857">
    <property type="component" value="Chromosome"/>
</dbReference>
<reference evidence="16 17" key="1">
    <citation type="submission" date="2020-04" db="EMBL/GenBank/DDBJ databases">
        <authorList>
            <person name="Basu S."/>
            <person name="Maruthanayagam V."/>
            <person name="Chakraborty S."/>
            <person name="Pramanik A."/>
            <person name="Mukherjee J."/>
            <person name="Brink B."/>
        </authorList>
    </citation>
    <scope>NUCLEOTIDE SEQUENCE [LARGE SCALE GENOMIC DNA]</scope>
    <source>
        <strain evidence="16 17">AP17</strain>
    </source>
</reference>
<sequence length="333" mass="38185">MEDEKRPQESLALEVRQLREQVRQLRQEKNDLEILLENTIEHSDFIENELLKAKEAAELANRAKSEFLANMSHELRTPLSGILGYAELLVEDENLTEDQKSDLNKIHECGQHLLNLISDILDLAKIEARRLELETATFNFPAFVQNLGDLFSMRSDRKNIHFNCNLYSSLPLRVRGDRKRVRQILLNLLSNAVKFTESGTVTLNVGYLNQLGEWEGENEETSHLAERQRIRFEVIDTGMGIPEEKIEEIFLPFRQIKNQKSSEEGTGLGLTITKKLVELMNGEIVVTSQLGRGTMFSVEFCLPEVIDYQDSYELTSEAFKSAKMFSSPYPEES</sequence>
<evidence type="ECO:0000313" key="17">
    <source>
        <dbReference type="Proteomes" id="UP000500857"/>
    </source>
</evidence>
<dbReference type="GO" id="GO:0005524">
    <property type="term" value="F:ATP binding"/>
    <property type="evidence" value="ECO:0007669"/>
    <property type="project" value="UniProtKB-KW"/>
</dbReference>
<evidence type="ECO:0000256" key="4">
    <source>
        <dbReference type="ARBA" id="ARBA00012438"/>
    </source>
</evidence>
<evidence type="ECO:0000256" key="14">
    <source>
        <dbReference type="SAM" id="Coils"/>
    </source>
</evidence>
<dbReference type="InterPro" id="IPR005467">
    <property type="entry name" value="His_kinase_dom"/>
</dbReference>
<keyword evidence="17" id="KW-1185">Reference proteome</keyword>
<dbReference type="SMART" id="SM00387">
    <property type="entry name" value="HATPase_c"/>
    <property type="match status" value="1"/>
</dbReference>
<evidence type="ECO:0000256" key="10">
    <source>
        <dbReference type="ARBA" id="ARBA00023012"/>
    </source>
</evidence>
<keyword evidence="6" id="KW-0808">Transferase</keyword>
<dbReference type="FunFam" id="1.10.287.130:FF:000038">
    <property type="entry name" value="Sensory transduction histidine kinase"/>
    <property type="match status" value="1"/>
</dbReference>
<evidence type="ECO:0000256" key="9">
    <source>
        <dbReference type="ARBA" id="ARBA00022840"/>
    </source>
</evidence>
<dbReference type="PRINTS" id="PR00344">
    <property type="entry name" value="BCTRLSENSOR"/>
</dbReference>
<dbReference type="SMART" id="SM00388">
    <property type="entry name" value="HisKA"/>
    <property type="match status" value="1"/>
</dbReference>
<dbReference type="CDD" id="cd16922">
    <property type="entry name" value="HATPase_EvgS-ArcB-TorS-like"/>
    <property type="match status" value="1"/>
</dbReference>
<dbReference type="InterPro" id="IPR036890">
    <property type="entry name" value="HATPase_C_sf"/>
</dbReference>
<dbReference type="Pfam" id="PF02518">
    <property type="entry name" value="HATPase_c"/>
    <property type="match status" value="1"/>
</dbReference>
<feature type="domain" description="Histidine kinase" evidence="15">
    <location>
        <begin position="70"/>
        <end position="304"/>
    </location>
</feature>
<evidence type="ECO:0000313" key="16">
    <source>
        <dbReference type="EMBL" id="QIZ72131.1"/>
    </source>
</evidence>
<dbReference type="PROSITE" id="PS50109">
    <property type="entry name" value="HIS_KIN"/>
    <property type="match status" value="1"/>
</dbReference>
<evidence type="ECO:0000256" key="12">
    <source>
        <dbReference type="ARBA" id="ARBA00023306"/>
    </source>
</evidence>
<keyword evidence="12" id="KW-0131">Cell cycle</keyword>
<dbReference type="Pfam" id="PF00512">
    <property type="entry name" value="HisKA"/>
    <property type="match status" value="1"/>
</dbReference>
<keyword evidence="9" id="KW-0067">ATP-binding</keyword>
<evidence type="ECO:0000256" key="8">
    <source>
        <dbReference type="ARBA" id="ARBA00022777"/>
    </source>
</evidence>
<dbReference type="SUPFAM" id="SSF47384">
    <property type="entry name" value="Homodimeric domain of signal transducing histidine kinase"/>
    <property type="match status" value="1"/>
</dbReference>
<feature type="coiled-coil region" evidence="14">
    <location>
        <begin position="8"/>
        <end position="66"/>
    </location>
</feature>
<dbReference type="CDD" id="cd00082">
    <property type="entry name" value="HisKA"/>
    <property type="match status" value="1"/>
</dbReference>
<gene>
    <name evidence="16" type="ORF">HCG48_17440</name>
</gene>
<dbReference type="InterPro" id="IPR004358">
    <property type="entry name" value="Sig_transdc_His_kin-like_C"/>
</dbReference>
<dbReference type="RefSeq" id="WP_168570281.1">
    <property type="nucleotide sequence ID" value="NZ_CP051167.1"/>
</dbReference>
<dbReference type="InterPro" id="IPR003661">
    <property type="entry name" value="HisK_dim/P_dom"/>
</dbReference>
<organism evidence="16 17">
    <name type="scientific">Oxynema aestuarii AP17</name>
    <dbReference type="NCBI Taxonomy" id="2064643"/>
    <lineage>
        <taxon>Bacteria</taxon>
        <taxon>Bacillati</taxon>
        <taxon>Cyanobacteriota</taxon>
        <taxon>Cyanophyceae</taxon>
        <taxon>Oscillatoriophycideae</taxon>
        <taxon>Oscillatoriales</taxon>
        <taxon>Oscillatoriaceae</taxon>
        <taxon>Oxynema</taxon>
        <taxon>Oxynema aestuarii</taxon>
    </lineage>
</organism>
<keyword evidence="11" id="KW-0472">Membrane</keyword>
<protein>
    <recommendedName>
        <fullName evidence="13">Circadian input-output histidine kinase CikA</fullName>
        <ecNumber evidence="4">2.7.13.3</ecNumber>
    </recommendedName>
</protein>
<accession>A0A6H1TZX2</accession>
<keyword evidence="14" id="KW-0175">Coiled coil</keyword>
<dbReference type="KEGG" id="oxy:HCG48_17440"/>
<evidence type="ECO:0000256" key="11">
    <source>
        <dbReference type="ARBA" id="ARBA00023136"/>
    </source>
</evidence>
<dbReference type="InterPro" id="IPR003594">
    <property type="entry name" value="HATPase_dom"/>
</dbReference>